<dbReference type="AlphaFoldDB" id="A0A3P4AVK3"/>
<protein>
    <submittedName>
        <fullName evidence="3">Tripartite tricarboxylate transporter family receptor</fullName>
    </submittedName>
</protein>
<evidence type="ECO:0000256" key="1">
    <source>
        <dbReference type="ARBA" id="ARBA00006987"/>
    </source>
</evidence>
<dbReference type="OrthoDB" id="8678477at2"/>
<dbReference type="SUPFAM" id="SSF53850">
    <property type="entry name" value="Periplasmic binding protein-like II"/>
    <property type="match status" value="1"/>
</dbReference>
<dbReference type="Gene3D" id="3.40.190.150">
    <property type="entry name" value="Bordetella uptake gene, domain 1"/>
    <property type="match status" value="1"/>
</dbReference>
<evidence type="ECO:0000313" key="3">
    <source>
        <dbReference type="EMBL" id="VCU68047.1"/>
    </source>
</evidence>
<sequence>MHHPRRRLLARAPACLALAALLALPMAGPAGAQSGSFPSQPLRMIIPFGVGGLADISMRLVAQRLSDRLGQQVIVENKPGAGGVVAANAVLTAPRDGYTLAVFANGTAISKTLFKLPFDAEKDFTPISTAAYFDLVLLTKAQGKYPTLASLLEAGKQRQIVLGTINPGSTQHLSAELFKSMSGIQAMTVPFKSTPEVLTALLRGDIDVMFESYAALKGAIDSGQVTAVAATGHKRSSWLPKVPTVTESGVPGYEVEGWNALFAPAGTPPDRVARLNAAVNQVLQEPDIRKRLESLGTEARGSTPAELGQVLRRDVEKWAGVIRQAGIPVQQN</sequence>
<feature type="chain" id="PRO_5018211670" evidence="2">
    <location>
        <begin position="33"/>
        <end position="332"/>
    </location>
</feature>
<dbReference type="InterPro" id="IPR005064">
    <property type="entry name" value="BUG"/>
</dbReference>
<gene>
    <name evidence="3" type="ORF">PIGHUM_00094</name>
</gene>
<dbReference type="PANTHER" id="PTHR42928">
    <property type="entry name" value="TRICARBOXYLATE-BINDING PROTEIN"/>
    <property type="match status" value="1"/>
</dbReference>
<dbReference type="InterPro" id="IPR042100">
    <property type="entry name" value="Bug_dom1"/>
</dbReference>
<feature type="signal peptide" evidence="2">
    <location>
        <begin position="1"/>
        <end position="32"/>
    </location>
</feature>
<evidence type="ECO:0000256" key="2">
    <source>
        <dbReference type="SAM" id="SignalP"/>
    </source>
</evidence>
<dbReference type="Proteomes" id="UP000277294">
    <property type="component" value="Unassembled WGS sequence"/>
</dbReference>
<comment type="similarity">
    <text evidence="1">Belongs to the UPF0065 (bug) family.</text>
</comment>
<dbReference type="Pfam" id="PF03401">
    <property type="entry name" value="TctC"/>
    <property type="match status" value="1"/>
</dbReference>
<dbReference type="PANTHER" id="PTHR42928:SF5">
    <property type="entry name" value="BLR1237 PROTEIN"/>
    <property type="match status" value="1"/>
</dbReference>
<keyword evidence="2" id="KW-0732">Signal</keyword>
<evidence type="ECO:0000313" key="4">
    <source>
        <dbReference type="Proteomes" id="UP000277294"/>
    </source>
</evidence>
<dbReference type="EMBL" id="UWPJ01000005">
    <property type="protein sequence ID" value="VCU68047.1"/>
    <property type="molecule type" value="Genomic_DNA"/>
</dbReference>
<keyword evidence="4" id="KW-1185">Reference proteome</keyword>
<accession>A0A3P4AVK3</accession>
<dbReference type="Gene3D" id="3.40.190.10">
    <property type="entry name" value="Periplasmic binding protein-like II"/>
    <property type="match status" value="1"/>
</dbReference>
<proteinExistence type="inferred from homology"/>
<dbReference type="RefSeq" id="WP_124077285.1">
    <property type="nucleotide sequence ID" value="NZ_UWPJ01000005.1"/>
</dbReference>
<dbReference type="PIRSF" id="PIRSF017082">
    <property type="entry name" value="YflP"/>
    <property type="match status" value="1"/>
</dbReference>
<dbReference type="PROSITE" id="PS51318">
    <property type="entry name" value="TAT"/>
    <property type="match status" value="1"/>
</dbReference>
<organism evidence="3 4">
    <name type="scientific">Pigmentiphaga humi</name>
    <dbReference type="NCBI Taxonomy" id="2478468"/>
    <lineage>
        <taxon>Bacteria</taxon>
        <taxon>Pseudomonadati</taxon>
        <taxon>Pseudomonadota</taxon>
        <taxon>Betaproteobacteria</taxon>
        <taxon>Burkholderiales</taxon>
        <taxon>Alcaligenaceae</taxon>
        <taxon>Pigmentiphaga</taxon>
    </lineage>
</organism>
<dbReference type="CDD" id="cd13578">
    <property type="entry name" value="PBP2_Bug27"/>
    <property type="match status" value="1"/>
</dbReference>
<keyword evidence="3" id="KW-0675">Receptor</keyword>
<name>A0A3P4AVK3_9BURK</name>
<reference evidence="3 4" key="1">
    <citation type="submission" date="2018-10" db="EMBL/GenBank/DDBJ databases">
        <authorList>
            <person name="Criscuolo A."/>
        </authorList>
    </citation>
    <scope>NUCLEOTIDE SEQUENCE [LARGE SCALE GENOMIC DNA]</scope>
    <source>
        <strain evidence="3">DnA1</strain>
    </source>
</reference>
<dbReference type="InterPro" id="IPR006311">
    <property type="entry name" value="TAT_signal"/>
</dbReference>